<dbReference type="InterPro" id="IPR000620">
    <property type="entry name" value="EamA_dom"/>
</dbReference>
<dbReference type="PANTHER" id="PTHR32322:SF9">
    <property type="entry name" value="AMINO-ACID METABOLITE EFFLUX PUMP-RELATED"/>
    <property type="match status" value="1"/>
</dbReference>
<keyword evidence="4 5" id="KW-0472">Membrane</keyword>
<dbReference type="GO" id="GO:0016020">
    <property type="term" value="C:membrane"/>
    <property type="evidence" value="ECO:0007669"/>
    <property type="project" value="UniProtKB-SubCell"/>
</dbReference>
<evidence type="ECO:0000256" key="1">
    <source>
        <dbReference type="ARBA" id="ARBA00004141"/>
    </source>
</evidence>
<dbReference type="InterPro" id="IPR037185">
    <property type="entry name" value="EmrE-like"/>
</dbReference>
<comment type="subcellular location">
    <subcellularLocation>
        <location evidence="1">Membrane</location>
        <topology evidence="1">Multi-pass membrane protein</topology>
    </subcellularLocation>
</comment>
<evidence type="ECO:0000259" key="6">
    <source>
        <dbReference type="Pfam" id="PF00892"/>
    </source>
</evidence>
<feature type="transmembrane region" description="Helical" evidence="5">
    <location>
        <begin position="175"/>
        <end position="194"/>
    </location>
</feature>
<accession>A0A9X2RGW8</accession>
<dbReference type="EMBL" id="JANIBC010000001">
    <property type="protein sequence ID" value="MCQ8184274.1"/>
    <property type="molecule type" value="Genomic_DNA"/>
</dbReference>
<evidence type="ECO:0000256" key="3">
    <source>
        <dbReference type="ARBA" id="ARBA00022989"/>
    </source>
</evidence>
<dbReference type="AlphaFoldDB" id="A0A9X2RGW8"/>
<dbReference type="SUPFAM" id="SSF103481">
    <property type="entry name" value="Multidrug resistance efflux transporter EmrE"/>
    <property type="match status" value="2"/>
</dbReference>
<feature type="transmembrane region" description="Helical" evidence="5">
    <location>
        <begin position="238"/>
        <end position="255"/>
    </location>
</feature>
<dbReference type="PANTHER" id="PTHR32322">
    <property type="entry name" value="INNER MEMBRANE TRANSPORTER"/>
    <property type="match status" value="1"/>
</dbReference>
<comment type="caution">
    <text evidence="7">The sequence shown here is derived from an EMBL/GenBank/DDBJ whole genome shotgun (WGS) entry which is preliminary data.</text>
</comment>
<evidence type="ECO:0000256" key="5">
    <source>
        <dbReference type="SAM" id="Phobius"/>
    </source>
</evidence>
<feature type="transmembrane region" description="Helical" evidence="5">
    <location>
        <begin position="206"/>
        <end position="226"/>
    </location>
</feature>
<dbReference type="Pfam" id="PF00892">
    <property type="entry name" value="EamA"/>
    <property type="match status" value="2"/>
</dbReference>
<evidence type="ECO:0000313" key="8">
    <source>
        <dbReference type="Proteomes" id="UP001142610"/>
    </source>
</evidence>
<feature type="domain" description="EamA" evidence="6">
    <location>
        <begin position="6"/>
        <end position="135"/>
    </location>
</feature>
<name>A0A9X2RGW8_9PROT</name>
<evidence type="ECO:0000313" key="7">
    <source>
        <dbReference type="EMBL" id="MCQ8184274.1"/>
    </source>
</evidence>
<dbReference type="InterPro" id="IPR050638">
    <property type="entry name" value="AA-Vitamin_Transporters"/>
</dbReference>
<gene>
    <name evidence="7" type="ORF">NOG11_02635</name>
</gene>
<feature type="transmembrane region" description="Helical" evidence="5">
    <location>
        <begin position="261"/>
        <end position="279"/>
    </location>
</feature>
<keyword evidence="3 5" id="KW-1133">Transmembrane helix</keyword>
<proteinExistence type="predicted"/>
<keyword evidence="2 5" id="KW-0812">Transmembrane</keyword>
<organism evidence="7 8">
    <name type="scientific">Parvularcula maris</name>
    <dbReference type="NCBI Taxonomy" id="2965077"/>
    <lineage>
        <taxon>Bacteria</taxon>
        <taxon>Pseudomonadati</taxon>
        <taxon>Pseudomonadota</taxon>
        <taxon>Alphaproteobacteria</taxon>
        <taxon>Parvularculales</taxon>
        <taxon>Parvularculaceae</taxon>
        <taxon>Parvularcula</taxon>
    </lineage>
</organism>
<feature type="transmembrane region" description="Helical" evidence="5">
    <location>
        <begin position="145"/>
        <end position="163"/>
    </location>
</feature>
<evidence type="ECO:0000256" key="2">
    <source>
        <dbReference type="ARBA" id="ARBA00022692"/>
    </source>
</evidence>
<evidence type="ECO:0000256" key="4">
    <source>
        <dbReference type="ARBA" id="ARBA00023136"/>
    </source>
</evidence>
<feature type="transmembrane region" description="Helical" evidence="5">
    <location>
        <begin position="118"/>
        <end position="139"/>
    </location>
</feature>
<feature type="domain" description="EamA" evidence="6">
    <location>
        <begin position="145"/>
        <end position="278"/>
    </location>
</feature>
<sequence>MFSRQALFTLLALVAFAANSVLARLALADGSIDPLGFTALRIAAGGLVLLPFLRRGSGPLFPRSPEKLRGAAALLIYAGGFSLAYLSLTAATGALILFGAVQATMFGAALMRGERPGLFGWLGLMVAGAGLVWLLAPGVSAPDPLGAALMTVSGLAWGGYTLLGKGATDPAGTTARNFALASLPALVVLAVKASTSGFGEWTGEGIALALLSGALASGAGYLVWYAALRSLGTVQASVAQLSVPVLAALGGAALIAEPITLKLTLSSALVLGGIGLTLVRGERRASVRA</sequence>
<reference evidence="7" key="1">
    <citation type="submission" date="2022-07" db="EMBL/GenBank/DDBJ databases">
        <title>Parvularcula maris sp. nov., an algicidal bacterium isolated from seawater.</title>
        <authorList>
            <person name="Li F."/>
        </authorList>
    </citation>
    <scope>NUCLEOTIDE SEQUENCE</scope>
    <source>
        <strain evidence="7">BGMRC 0090</strain>
    </source>
</reference>
<dbReference type="RefSeq" id="WP_256618079.1">
    <property type="nucleotide sequence ID" value="NZ_JANIBC010000001.1"/>
</dbReference>
<protein>
    <submittedName>
        <fullName evidence="7">DMT family transporter</fullName>
    </submittedName>
</protein>
<feature type="transmembrane region" description="Helical" evidence="5">
    <location>
        <begin position="68"/>
        <end position="88"/>
    </location>
</feature>
<keyword evidence="8" id="KW-1185">Reference proteome</keyword>
<dbReference type="Proteomes" id="UP001142610">
    <property type="component" value="Unassembled WGS sequence"/>
</dbReference>